<evidence type="ECO:0000313" key="5">
    <source>
        <dbReference type="Proteomes" id="UP000503162"/>
    </source>
</evidence>
<dbReference type="AlphaFoldDB" id="A0A6G8IKL6"/>
<evidence type="ECO:0000256" key="1">
    <source>
        <dbReference type="ARBA" id="ARBA00005254"/>
    </source>
</evidence>
<dbReference type="Gene3D" id="3.90.226.10">
    <property type="entry name" value="2-enoyl-CoA Hydratase, Chain A, domain 1"/>
    <property type="match status" value="1"/>
</dbReference>
<dbReference type="PROSITE" id="PS00166">
    <property type="entry name" value="ENOYL_COA_HYDRATASE"/>
    <property type="match status" value="1"/>
</dbReference>
<gene>
    <name evidence="4" type="ORF">G9Q37_17280</name>
</gene>
<keyword evidence="4" id="KW-0413">Isomerase</keyword>
<protein>
    <submittedName>
        <fullName evidence="4">Enoyl-CoA hydratase/isomerase family protein</fullName>
    </submittedName>
</protein>
<name>A0A6G8IKL6_9BURK</name>
<dbReference type="RefSeq" id="WP_166229124.1">
    <property type="nucleotide sequence ID" value="NZ_CP049989.1"/>
</dbReference>
<proteinExistence type="inferred from homology"/>
<dbReference type="InterPro" id="IPR001753">
    <property type="entry name" value="Enoyl-CoA_hydra/iso"/>
</dbReference>
<dbReference type="InterPro" id="IPR014748">
    <property type="entry name" value="Enoyl-CoA_hydra_C"/>
</dbReference>
<evidence type="ECO:0000256" key="3">
    <source>
        <dbReference type="RuleBase" id="RU003707"/>
    </source>
</evidence>
<keyword evidence="2" id="KW-0456">Lyase</keyword>
<evidence type="ECO:0000256" key="2">
    <source>
        <dbReference type="ARBA" id="ARBA00023239"/>
    </source>
</evidence>
<dbReference type="CDD" id="cd06558">
    <property type="entry name" value="crotonase-like"/>
    <property type="match status" value="1"/>
</dbReference>
<dbReference type="EMBL" id="CP049989">
    <property type="protein sequence ID" value="QIM53782.1"/>
    <property type="molecule type" value="Genomic_DNA"/>
</dbReference>
<dbReference type="InterPro" id="IPR029045">
    <property type="entry name" value="ClpP/crotonase-like_dom_sf"/>
</dbReference>
<dbReference type="PANTHER" id="PTHR11941">
    <property type="entry name" value="ENOYL-COA HYDRATASE-RELATED"/>
    <property type="match status" value="1"/>
</dbReference>
<dbReference type="Proteomes" id="UP000503162">
    <property type="component" value="Chromosome"/>
</dbReference>
<dbReference type="PANTHER" id="PTHR11941:SF54">
    <property type="entry name" value="ENOYL-COA HYDRATASE, MITOCHONDRIAL"/>
    <property type="match status" value="1"/>
</dbReference>
<dbReference type="GO" id="GO:0016853">
    <property type="term" value="F:isomerase activity"/>
    <property type="evidence" value="ECO:0007669"/>
    <property type="project" value="UniProtKB-KW"/>
</dbReference>
<sequence length="260" mass="27568">MTTANEPSVVLDIQRNALWMRLNRPAAFNAITADVLDRLDEGLALAAHDPAVRVLVVTGAGRAFCVGADLKAIRAAGAAEPFLRRLNDTLNRLEACAKPVVAMVNGTTLAGGLELVLCCDLVVAARSARLGDGHARYGLLPGGGASARLPRAIGASRARYLLHTGDTWSAEAMRDAGLVHEVADDEALLPATQALVDALCARSPLAQQRLKALLHAGQHLDLPAALALEQAAMLEHQDSEDLREGLAAFIEKREPRFTGR</sequence>
<accession>A0A6G8IKL6</accession>
<reference evidence="4 5" key="1">
    <citation type="submission" date="2020-03" db="EMBL/GenBank/DDBJ databases">
        <title>Hydrogenophaga sp. nov. isolated from cyanobacterial mat.</title>
        <authorList>
            <person name="Thorat V."/>
            <person name="Kirdat K."/>
            <person name="Tiwarekar B."/>
            <person name="Costa E.D."/>
            <person name="Yadav A."/>
        </authorList>
    </citation>
    <scope>NUCLEOTIDE SEQUENCE [LARGE SCALE GENOMIC DNA]</scope>
    <source>
        <strain evidence="4 5">BA0156</strain>
    </source>
</reference>
<dbReference type="SUPFAM" id="SSF52096">
    <property type="entry name" value="ClpP/crotonase"/>
    <property type="match status" value="1"/>
</dbReference>
<dbReference type="GO" id="GO:0016829">
    <property type="term" value="F:lyase activity"/>
    <property type="evidence" value="ECO:0007669"/>
    <property type="project" value="UniProtKB-KW"/>
</dbReference>
<dbReference type="GO" id="GO:0006635">
    <property type="term" value="P:fatty acid beta-oxidation"/>
    <property type="evidence" value="ECO:0007669"/>
    <property type="project" value="TreeGrafter"/>
</dbReference>
<dbReference type="Gene3D" id="1.10.12.10">
    <property type="entry name" value="Lyase 2-enoyl-coa Hydratase, Chain A, domain 2"/>
    <property type="match status" value="1"/>
</dbReference>
<organism evidence="4 5">
    <name type="scientific">Hydrogenophaga crocea</name>
    <dbReference type="NCBI Taxonomy" id="2716225"/>
    <lineage>
        <taxon>Bacteria</taxon>
        <taxon>Pseudomonadati</taxon>
        <taxon>Pseudomonadota</taxon>
        <taxon>Betaproteobacteria</taxon>
        <taxon>Burkholderiales</taxon>
        <taxon>Comamonadaceae</taxon>
        <taxon>Hydrogenophaga</taxon>
    </lineage>
</organism>
<evidence type="ECO:0000313" key="4">
    <source>
        <dbReference type="EMBL" id="QIM53782.1"/>
    </source>
</evidence>
<dbReference type="KEGG" id="hcz:G9Q37_17280"/>
<dbReference type="InterPro" id="IPR018376">
    <property type="entry name" value="Enoyl-CoA_hyd/isom_CS"/>
</dbReference>
<dbReference type="Pfam" id="PF00378">
    <property type="entry name" value="ECH_1"/>
    <property type="match status" value="1"/>
</dbReference>
<comment type="similarity">
    <text evidence="1 3">Belongs to the enoyl-CoA hydratase/isomerase family.</text>
</comment>
<keyword evidence="5" id="KW-1185">Reference proteome</keyword>